<dbReference type="RefSeq" id="WP_127935644.1">
    <property type="nucleotide sequence ID" value="NZ_SAUN01000001.1"/>
</dbReference>
<feature type="chain" id="PRO_5039147522" evidence="4">
    <location>
        <begin position="29"/>
        <end position="408"/>
    </location>
</feature>
<evidence type="ECO:0000256" key="2">
    <source>
        <dbReference type="ARBA" id="ARBA00022448"/>
    </source>
</evidence>
<dbReference type="GO" id="GO:1901982">
    <property type="term" value="F:maltose binding"/>
    <property type="evidence" value="ECO:0007669"/>
    <property type="project" value="TreeGrafter"/>
</dbReference>
<dbReference type="GO" id="GO:0055052">
    <property type="term" value="C:ATP-binding cassette (ABC) transporter complex, substrate-binding subunit-containing"/>
    <property type="evidence" value="ECO:0007669"/>
    <property type="project" value="TreeGrafter"/>
</dbReference>
<dbReference type="GO" id="GO:0015768">
    <property type="term" value="P:maltose transport"/>
    <property type="evidence" value="ECO:0007669"/>
    <property type="project" value="TreeGrafter"/>
</dbReference>
<dbReference type="AlphaFoldDB" id="A0A438MDR4"/>
<keyword evidence="3 4" id="KW-0732">Signal</keyword>
<feature type="signal peptide" evidence="4">
    <location>
        <begin position="1"/>
        <end position="28"/>
    </location>
</feature>
<evidence type="ECO:0000313" key="6">
    <source>
        <dbReference type="Proteomes" id="UP000284824"/>
    </source>
</evidence>
<dbReference type="PROSITE" id="PS51257">
    <property type="entry name" value="PROKAR_LIPOPROTEIN"/>
    <property type="match status" value="1"/>
</dbReference>
<keyword evidence="2" id="KW-0813">Transport</keyword>
<evidence type="ECO:0000256" key="1">
    <source>
        <dbReference type="ARBA" id="ARBA00008520"/>
    </source>
</evidence>
<organism evidence="5 6">
    <name type="scientific">Nonomuraea polychroma</name>
    <dbReference type="NCBI Taxonomy" id="46176"/>
    <lineage>
        <taxon>Bacteria</taxon>
        <taxon>Bacillati</taxon>
        <taxon>Actinomycetota</taxon>
        <taxon>Actinomycetes</taxon>
        <taxon>Streptosporangiales</taxon>
        <taxon>Streptosporangiaceae</taxon>
        <taxon>Nonomuraea</taxon>
    </lineage>
</organism>
<evidence type="ECO:0000256" key="3">
    <source>
        <dbReference type="ARBA" id="ARBA00022729"/>
    </source>
</evidence>
<keyword evidence="6" id="KW-1185">Reference proteome</keyword>
<evidence type="ECO:0000256" key="4">
    <source>
        <dbReference type="SAM" id="SignalP"/>
    </source>
</evidence>
<gene>
    <name evidence="5" type="ORF">EDD27_6464</name>
</gene>
<reference evidence="5 6" key="1">
    <citation type="submission" date="2019-01" db="EMBL/GenBank/DDBJ databases">
        <title>Sequencing the genomes of 1000 actinobacteria strains.</title>
        <authorList>
            <person name="Klenk H.-P."/>
        </authorList>
    </citation>
    <scope>NUCLEOTIDE SEQUENCE [LARGE SCALE GENOMIC DNA]</scope>
    <source>
        <strain evidence="5 6">DSM 43925</strain>
    </source>
</reference>
<accession>A0A438MDR4</accession>
<dbReference type="Proteomes" id="UP000284824">
    <property type="component" value="Unassembled WGS sequence"/>
</dbReference>
<dbReference type="Gene3D" id="3.40.190.10">
    <property type="entry name" value="Periplasmic binding protein-like II"/>
    <property type="match status" value="2"/>
</dbReference>
<dbReference type="InterPro" id="IPR006059">
    <property type="entry name" value="SBP"/>
</dbReference>
<dbReference type="PANTHER" id="PTHR30061:SF50">
    <property type="entry name" value="MALTOSE_MALTODEXTRIN-BINDING PERIPLASMIC PROTEIN"/>
    <property type="match status" value="1"/>
</dbReference>
<comment type="caution">
    <text evidence="5">The sequence shown here is derived from an EMBL/GenBank/DDBJ whole genome shotgun (WGS) entry which is preliminary data.</text>
</comment>
<dbReference type="GO" id="GO:0042956">
    <property type="term" value="P:maltodextrin transmembrane transport"/>
    <property type="evidence" value="ECO:0007669"/>
    <property type="project" value="TreeGrafter"/>
</dbReference>
<dbReference type="Pfam" id="PF13416">
    <property type="entry name" value="SBP_bac_8"/>
    <property type="match status" value="1"/>
</dbReference>
<proteinExistence type="inferred from homology"/>
<sequence length="408" mass="43414">METARKRRGKAPKVAVAAAALLPLTALTGCSGADPADAEAKNTLTIQDYYDEAHDPIYQACAKSIGVTIEINHVPGPGLIPKVLQQSSSRTLPDVLMLDNPDGQQIAASGALSPLSDYGISGEGLVPSVVKAGTYDGKLYGLAPAVNTLVIFYNKDLFQAAGITSPPRTWDELRATAKKLTSRDRYGFAMSNINTYEGTWQFLPFMWSNGGSEQDITTPETAQALQFLVDLQNDGSMSKSSVIWSQDDVIDQFIAGKAAMVVNGPWQIPTLTEQKDVNWGTFTIPTRVASQAPVAPLGGEMFTVPRTGDKAKMAKSGQFVKCLVSSASQLQSAEVRQNIPADPAVAQKFGESSQTVMPFVGAVRNARSRTGILGPGWPKAATKIYNAVQIALTGLAPPAEALRQAQGE</sequence>
<dbReference type="EMBL" id="SAUN01000001">
    <property type="protein sequence ID" value="RVX43768.1"/>
    <property type="molecule type" value="Genomic_DNA"/>
</dbReference>
<dbReference type="PANTHER" id="PTHR30061">
    <property type="entry name" value="MALTOSE-BINDING PERIPLASMIC PROTEIN"/>
    <property type="match status" value="1"/>
</dbReference>
<evidence type="ECO:0000313" key="5">
    <source>
        <dbReference type="EMBL" id="RVX43768.1"/>
    </source>
</evidence>
<comment type="similarity">
    <text evidence="1">Belongs to the bacterial solute-binding protein 1 family.</text>
</comment>
<protein>
    <submittedName>
        <fullName evidence="5">Carbohydrate ABC transporter substrate-binding protein (CUT1 family)</fullName>
    </submittedName>
</protein>
<name>A0A438MDR4_9ACTN</name>
<dbReference type="OrthoDB" id="366726at2"/>
<dbReference type="SUPFAM" id="SSF53850">
    <property type="entry name" value="Periplasmic binding protein-like II"/>
    <property type="match status" value="1"/>
</dbReference>
<dbReference type="CDD" id="cd13585">
    <property type="entry name" value="PBP2_TMBP_like"/>
    <property type="match status" value="1"/>
</dbReference>